<sequence length="293" mass="31535">MGVRSMCGLFGLLRASGARHPEWASDAFVALGMLAEERGVESAGVALFGRPGAMNVVTPTIQGDVTDGGCRVVKGRGRFTAVWRSDLLADLDRAPVALGHTRWATQGSPDQLVNAGPLLVGSLAGTHNGDVEAADLRTRFALPPAIGATDSEVIYQALAAGHRPVEVLSALHGRTALAWVDRADPGRLHLARAALSPLCVAMDGERNIYWASNPAWFRTLERGTRVRFQSAVLIREGTHLTIEDGVMRSETFVPTARPGDLRMPDKVWLGFDAADRERDFAQRRHRVSAVCAA</sequence>
<dbReference type="Pfam" id="PF13522">
    <property type="entry name" value="GATase_6"/>
    <property type="match status" value="1"/>
</dbReference>
<dbReference type="InterPro" id="IPR029055">
    <property type="entry name" value="Ntn_hydrolases_N"/>
</dbReference>
<accession>A0A543CGG4</accession>
<feature type="domain" description="Glutamine amidotransferase type-2" evidence="1">
    <location>
        <begin position="7"/>
        <end position="245"/>
    </location>
</feature>
<dbReference type="InterPro" id="IPR017932">
    <property type="entry name" value="GATase_2_dom"/>
</dbReference>
<keyword evidence="2" id="KW-0315">Glutamine amidotransferase</keyword>
<gene>
    <name evidence="2" type="ORF">FB559_1712</name>
</gene>
<keyword evidence="3" id="KW-1185">Reference proteome</keyword>
<proteinExistence type="predicted"/>
<dbReference type="Proteomes" id="UP000316096">
    <property type="component" value="Unassembled WGS sequence"/>
</dbReference>
<dbReference type="GO" id="GO:0016740">
    <property type="term" value="F:transferase activity"/>
    <property type="evidence" value="ECO:0007669"/>
    <property type="project" value="UniProtKB-KW"/>
</dbReference>
<name>A0A543CGG4_9ACTN</name>
<evidence type="ECO:0000259" key="1">
    <source>
        <dbReference type="PROSITE" id="PS51278"/>
    </source>
</evidence>
<reference evidence="2 3" key="1">
    <citation type="submission" date="2019-06" db="EMBL/GenBank/DDBJ databases">
        <title>Sequencing the genomes of 1000 actinobacteria strains.</title>
        <authorList>
            <person name="Klenk H.-P."/>
        </authorList>
    </citation>
    <scope>NUCLEOTIDE SEQUENCE [LARGE SCALE GENOMIC DNA]</scope>
    <source>
        <strain evidence="2 3">DSM 102200</strain>
    </source>
</reference>
<dbReference type="PROSITE" id="PS51278">
    <property type="entry name" value="GATASE_TYPE_2"/>
    <property type="match status" value="1"/>
</dbReference>
<dbReference type="AlphaFoldDB" id="A0A543CGG4"/>
<dbReference type="EMBL" id="VFOZ01000001">
    <property type="protein sequence ID" value="TQL96189.1"/>
    <property type="molecule type" value="Genomic_DNA"/>
</dbReference>
<keyword evidence="2" id="KW-0808">Transferase</keyword>
<evidence type="ECO:0000313" key="3">
    <source>
        <dbReference type="Proteomes" id="UP000316096"/>
    </source>
</evidence>
<comment type="caution">
    <text evidence="2">The sequence shown here is derived from an EMBL/GenBank/DDBJ whole genome shotgun (WGS) entry which is preliminary data.</text>
</comment>
<evidence type="ECO:0000313" key="2">
    <source>
        <dbReference type="EMBL" id="TQL96189.1"/>
    </source>
</evidence>
<organism evidence="2 3">
    <name type="scientific">Actinoallomurus bryophytorum</name>
    <dbReference type="NCBI Taxonomy" id="1490222"/>
    <lineage>
        <taxon>Bacteria</taxon>
        <taxon>Bacillati</taxon>
        <taxon>Actinomycetota</taxon>
        <taxon>Actinomycetes</taxon>
        <taxon>Streptosporangiales</taxon>
        <taxon>Thermomonosporaceae</taxon>
        <taxon>Actinoallomurus</taxon>
    </lineage>
</organism>
<dbReference type="Gene3D" id="3.60.20.10">
    <property type="entry name" value="Glutamine Phosphoribosylpyrophosphate, subunit 1, domain 1"/>
    <property type="match status" value="1"/>
</dbReference>
<protein>
    <submittedName>
        <fullName evidence="2">Glutamine amidotransferase-like protein</fullName>
    </submittedName>
</protein>
<dbReference type="CDD" id="cd00352">
    <property type="entry name" value="Gn_AT_II"/>
    <property type="match status" value="1"/>
</dbReference>
<dbReference type="SUPFAM" id="SSF56235">
    <property type="entry name" value="N-terminal nucleophile aminohydrolases (Ntn hydrolases)"/>
    <property type="match status" value="1"/>
</dbReference>